<dbReference type="KEGG" id="zmk:HG535_0G04790"/>
<evidence type="ECO:0000256" key="2">
    <source>
        <dbReference type="SAM" id="SignalP"/>
    </source>
</evidence>
<proteinExistence type="predicted"/>
<evidence type="ECO:0000313" key="4">
    <source>
        <dbReference type="Proteomes" id="UP000509704"/>
    </source>
</evidence>
<evidence type="ECO:0000256" key="1">
    <source>
        <dbReference type="SAM" id="MobiDB-lite"/>
    </source>
</evidence>
<keyword evidence="4" id="KW-1185">Reference proteome</keyword>
<protein>
    <recommendedName>
        <fullName evidence="5">Outer spore wall assembly protein SHE10</fullName>
    </recommendedName>
</protein>
<accession>A0A7H9B8A4</accession>
<dbReference type="AlphaFoldDB" id="A0A7H9B8A4"/>
<gene>
    <name evidence="3" type="ORF">HG535_0G04790</name>
</gene>
<reference evidence="3 4" key="1">
    <citation type="submission" date="2020-07" db="EMBL/GenBank/DDBJ databases">
        <title>The yeast mating-type switching endonuclease HO is a domesticated member of an unorthodox homing genetic element family.</title>
        <authorList>
            <person name="Coughlan A.Y."/>
            <person name="Lombardi L."/>
            <person name="Braun-Galleani S."/>
            <person name="Martos A.R."/>
            <person name="Galeote V."/>
            <person name="Bigey F."/>
            <person name="Dequin S."/>
            <person name="Byrne K.P."/>
            <person name="Wolfe K.H."/>
        </authorList>
    </citation>
    <scope>NUCLEOTIDE SEQUENCE [LARGE SCALE GENOMIC DNA]</scope>
    <source>
        <strain evidence="3 4">NRRL Y-6702</strain>
    </source>
</reference>
<feature type="region of interest" description="Disordered" evidence="1">
    <location>
        <begin position="551"/>
        <end position="600"/>
    </location>
</feature>
<sequence>MRVVTRLVGLAVAFTVLLHYYCSVRECSNDLIQLCHYTSPKTWHYQLLEQSDIYRNTLCPAVTSVHSEYAHRIKPPLLRLGEDLERKVYTPLVVCVKEQYSNFDSEPYVEWVYRRLNAVTRKIRFYYNVFVKPRIMKLLYQLKLDEYCYRIHNRIGPFLEKARFILHCLRPYTEKAKVSMEQGYRGLRKVYYQSSHWIGDGLISVRNSAERELVSTSESELETDTESESETENEEEESDEGEDYDDVETETLTSTVVVTMTLDDTNGVVASGTAKTETNNIEVSEQEMLQEEINAWYSLIDRQSRSLIKTFNDDADKFVDERIEVLAPELRNKTQVLSKKSQTEFQKITRAIQDINCTTSIYPKTGEIIYFDRSGTTKLSQYITRPLMRQMFNETKTELEAMVLEIQSDLKNLTDEVEKKVKVIREDILEVYEEWGDVMISEWSKRLAYIDVIAGHLENSEKSSTTSSDNWKKFLKLKKQVISQRDELASKPAELKVMKEFVNKVEYILSIITKESGEYTYILRSRANLAFQEREKQERENFRLEQLAQQNAEEAREALAQEQGQEQGQDQEQGQGQVRAQIQDHAGQAPLIEEFKESHA</sequence>
<feature type="compositionally biased region" description="Acidic residues" evidence="1">
    <location>
        <begin position="219"/>
        <end position="248"/>
    </location>
</feature>
<dbReference type="RefSeq" id="XP_037146321.1">
    <property type="nucleotide sequence ID" value="XM_037290426.1"/>
</dbReference>
<name>A0A7H9B8A4_ZYGMR</name>
<dbReference type="EMBL" id="CP058610">
    <property type="protein sequence ID" value="QLG74596.1"/>
    <property type="molecule type" value="Genomic_DNA"/>
</dbReference>
<dbReference type="Proteomes" id="UP000509704">
    <property type="component" value="Chromosome 7"/>
</dbReference>
<feature type="signal peptide" evidence="2">
    <location>
        <begin position="1"/>
        <end position="23"/>
    </location>
</feature>
<keyword evidence="2" id="KW-0732">Signal</keyword>
<feature type="chain" id="PRO_5028829409" description="Outer spore wall assembly protein SHE10" evidence="2">
    <location>
        <begin position="24"/>
        <end position="600"/>
    </location>
</feature>
<evidence type="ECO:0000313" key="3">
    <source>
        <dbReference type="EMBL" id="QLG74596.1"/>
    </source>
</evidence>
<feature type="compositionally biased region" description="Low complexity" evidence="1">
    <location>
        <begin position="560"/>
        <end position="583"/>
    </location>
</feature>
<dbReference type="OrthoDB" id="3260408at2759"/>
<dbReference type="GeneID" id="59238379"/>
<evidence type="ECO:0008006" key="5">
    <source>
        <dbReference type="Google" id="ProtNLM"/>
    </source>
</evidence>
<organism evidence="3 4">
    <name type="scientific">Zygotorulaspora mrakii</name>
    <name type="common">Zygosaccharomyces mrakii</name>
    <dbReference type="NCBI Taxonomy" id="42260"/>
    <lineage>
        <taxon>Eukaryota</taxon>
        <taxon>Fungi</taxon>
        <taxon>Dikarya</taxon>
        <taxon>Ascomycota</taxon>
        <taxon>Saccharomycotina</taxon>
        <taxon>Saccharomycetes</taxon>
        <taxon>Saccharomycetales</taxon>
        <taxon>Saccharomycetaceae</taxon>
        <taxon>Zygotorulaspora</taxon>
    </lineage>
</organism>
<feature type="region of interest" description="Disordered" evidence="1">
    <location>
        <begin position="213"/>
        <end position="248"/>
    </location>
</feature>